<dbReference type="InterPro" id="IPR044844">
    <property type="entry name" value="Trans_IPPS_euk-type"/>
</dbReference>
<dbReference type="PANTHER" id="PTHR11626">
    <property type="entry name" value="FARNESYL-DIPHOSPHATE FARNESYLTRANSFERASE"/>
    <property type="match status" value="1"/>
</dbReference>
<dbReference type="GO" id="GO:0051996">
    <property type="term" value="F:squalene synthase [NAD(P)H] activity"/>
    <property type="evidence" value="ECO:0007669"/>
    <property type="project" value="InterPro"/>
</dbReference>
<dbReference type="GO" id="GO:0045338">
    <property type="term" value="P:farnesyl diphosphate metabolic process"/>
    <property type="evidence" value="ECO:0007669"/>
    <property type="project" value="InterPro"/>
</dbReference>
<dbReference type="EMBL" id="JACMSC010000003">
    <property type="protein sequence ID" value="KAG6528783.1"/>
    <property type="molecule type" value="Genomic_DNA"/>
</dbReference>
<evidence type="ECO:0000313" key="1">
    <source>
        <dbReference type="EMBL" id="KAG6528783.1"/>
    </source>
</evidence>
<keyword evidence="2" id="KW-1185">Reference proteome</keyword>
<dbReference type="InterPro" id="IPR008949">
    <property type="entry name" value="Isoprenoid_synthase_dom_sf"/>
</dbReference>
<dbReference type="Proteomes" id="UP000734854">
    <property type="component" value="Unassembled WGS sequence"/>
</dbReference>
<evidence type="ECO:0000313" key="2">
    <source>
        <dbReference type="Proteomes" id="UP000734854"/>
    </source>
</evidence>
<accession>A0A8J5LSE8</accession>
<name>A0A8J5LSE8_ZINOF</name>
<dbReference type="GO" id="GO:0005789">
    <property type="term" value="C:endoplasmic reticulum membrane"/>
    <property type="evidence" value="ECO:0007669"/>
    <property type="project" value="TreeGrafter"/>
</dbReference>
<dbReference type="AlphaFoldDB" id="A0A8J5LSE8"/>
<organism evidence="1 2">
    <name type="scientific">Zingiber officinale</name>
    <name type="common">Ginger</name>
    <name type="synonym">Amomum zingiber</name>
    <dbReference type="NCBI Taxonomy" id="94328"/>
    <lineage>
        <taxon>Eukaryota</taxon>
        <taxon>Viridiplantae</taxon>
        <taxon>Streptophyta</taxon>
        <taxon>Embryophyta</taxon>
        <taxon>Tracheophyta</taxon>
        <taxon>Spermatophyta</taxon>
        <taxon>Magnoliopsida</taxon>
        <taxon>Liliopsida</taxon>
        <taxon>Zingiberales</taxon>
        <taxon>Zingiberaceae</taxon>
        <taxon>Zingiber</taxon>
    </lineage>
</organism>
<gene>
    <name evidence="1" type="ORF">ZIOFF_010968</name>
</gene>
<comment type="caution">
    <text evidence="1">The sequence shown here is derived from an EMBL/GenBank/DDBJ whole genome shotgun (WGS) entry which is preliminary data.</text>
</comment>
<dbReference type="PANTHER" id="PTHR11626:SF2">
    <property type="entry name" value="SQUALENE SYNTHASE"/>
    <property type="match status" value="1"/>
</dbReference>
<reference evidence="1 2" key="1">
    <citation type="submission" date="2020-08" db="EMBL/GenBank/DDBJ databases">
        <title>Plant Genome Project.</title>
        <authorList>
            <person name="Zhang R.-G."/>
        </authorList>
    </citation>
    <scope>NUCLEOTIDE SEQUENCE [LARGE SCALE GENOMIC DNA]</scope>
    <source>
        <tissue evidence="1">Rhizome</tissue>
    </source>
</reference>
<proteinExistence type="predicted"/>
<protein>
    <submittedName>
        <fullName evidence="1">Uncharacterized protein</fullName>
    </submittedName>
</protein>
<sequence>MTRKRDSATLTRKRLNDCARSRGASGQQATEGFAKHTTAPAGFFRVWPPAREALSRVEIGLSWIYLGAIVAHPEELYPMVKLKMSMDRVRRQIPAEPHWHFSYSMLQKVSRSFALVIQQLRPQLRNAWKICYLMRLLSDLPAHTLPDLISVFGLVKSMVVALQSVLTNLWSHVVPPDDIEDGEDRAIDA</sequence>
<dbReference type="Gene3D" id="1.10.600.10">
    <property type="entry name" value="Farnesyl Diphosphate Synthase"/>
    <property type="match status" value="1"/>
</dbReference>